<dbReference type="SUPFAM" id="SSF53850">
    <property type="entry name" value="Periplasmic binding protein-like II"/>
    <property type="match status" value="1"/>
</dbReference>
<keyword evidence="2" id="KW-0813">Transport</keyword>
<dbReference type="GO" id="GO:0019808">
    <property type="term" value="F:polyamine binding"/>
    <property type="evidence" value="ECO:0007669"/>
    <property type="project" value="InterPro"/>
</dbReference>
<dbReference type="InterPro" id="IPR001188">
    <property type="entry name" value="Sperm_putr-bd"/>
</dbReference>
<dbReference type="PIRSF" id="PIRSF019574">
    <property type="entry name" value="Periplasmic_polyamine_BP"/>
    <property type="match status" value="1"/>
</dbReference>
<dbReference type="Pfam" id="PF13416">
    <property type="entry name" value="SBP_bac_8"/>
    <property type="match status" value="1"/>
</dbReference>
<keyword evidence="4" id="KW-0574">Periplasm</keyword>
<dbReference type="AlphaFoldDB" id="A0A1U7LYD9"/>
<proteinExistence type="predicted"/>
<dbReference type="GO" id="GO:0015846">
    <property type="term" value="P:polyamine transport"/>
    <property type="evidence" value="ECO:0007669"/>
    <property type="project" value="InterPro"/>
</dbReference>
<dbReference type="RefSeq" id="WP_075659087.1">
    <property type="nucleotide sequence ID" value="NZ_JABDSR010000019.1"/>
</dbReference>
<name>A0A1U7LYD9_9FIRM</name>
<dbReference type="EMBL" id="MJIH01000001">
    <property type="protein sequence ID" value="OLR64442.1"/>
    <property type="molecule type" value="Genomic_DNA"/>
</dbReference>
<accession>A0A848RGS1</accession>
<evidence type="ECO:0000256" key="3">
    <source>
        <dbReference type="ARBA" id="ARBA00022729"/>
    </source>
</evidence>
<dbReference type="Gene3D" id="3.40.190.10">
    <property type="entry name" value="Periplasmic binding protein-like II"/>
    <property type="match status" value="2"/>
</dbReference>
<sequence>MKKIILALSLLMLLTLTACGKDKSAKEEIYVYNWGEYIDPQILKDFQKETGIKVNYDTYASNEDLYIKMTQSQDKYDVVVPSDYMIERLSKEGLIQEINFKNIPNFDGVEDNLKNPTFDPENKYSVPYFWGTVGIVYNKKEVTDPVDSWNILWNEKYKDQIIMYNSQRDTIGIALKRLGYSLNSTSEKELQEAKESLIAQKPLVYAYLDDDGRDVVVQGDANLSVMYSGDALLMMQQNKDLDYVVPKEGSNIWYDSMVIPKNAKNVSGAEKFINYMLKPEVQAKNAEYCVGYTSPVKGVKDLLPDEIKSSKVAYPDVDKLPPLEAFRDLGDFIKVYDRIWTEINASNL</sequence>
<keyword evidence="6" id="KW-1185">Reference proteome</keyword>
<dbReference type="eggNOG" id="COG0687">
    <property type="taxonomic scope" value="Bacteria"/>
</dbReference>
<evidence type="ECO:0000256" key="4">
    <source>
        <dbReference type="ARBA" id="ARBA00022764"/>
    </source>
</evidence>
<evidence type="ECO:0000313" key="5">
    <source>
        <dbReference type="EMBL" id="OLR64442.1"/>
    </source>
</evidence>
<gene>
    <name evidence="5" type="ORF">BIV18_02215</name>
</gene>
<dbReference type="PRINTS" id="PR00909">
    <property type="entry name" value="SPERMDNBNDNG"/>
</dbReference>
<evidence type="ECO:0000256" key="2">
    <source>
        <dbReference type="ARBA" id="ARBA00022448"/>
    </source>
</evidence>
<dbReference type="Proteomes" id="UP000187166">
    <property type="component" value="Unassembled WGS sequence"/>
</dbReference>
<reference evidence="5 6" key="1">
    <citation type="journal article" date="2016" name="Appl. Environ. Microbiol.">
        <title>Function and Phylogeny of Bacterial Butyryl Coenzyme A:Acetate Transferases and Their Diversity in the Proximal Colon of Swine.</title>
        <authorList>
            <person name="Trachsel J."/>
            <person name="Bayles D.O."/>
            <person name="Looft T."/>
            <person name="Levine U.Y."/>
            <person name="Allen H.K."/>
        </authorList>
    </citation>
    <scope>NUCLEOTIDE SEQUENCE [LARGE SCALE GENOMIC DNA]</scope>
    <source>
        <strain evidence="5 6">35-6-1</strain>
    </source>
</reference>
<evidence type="ECO:0000313" key="6">
    <source>
        <dbReference type="Proteomes" id="UP000187166"/>
    </source>
</evidence>
<dbReference type="STRING" id="1465756.BIV18_02215"/>
<dbReference type="CDD" id="cd13590">
    <property type="entry name" value="PBP2_PotD_PotF_like"/>
    <property type="match status" value="1"/>
</dbReference>
<protein>
    <submittedName>
        <fullName evidence="5">Spermidine/putrescine ABC transporter substrate-binding protein</fullName>
    </submittedName>
</protein>
<keyword evidence="3" id="KW-0732">Signal</keyword>
<evidence type="ECO:0000256" key="1">
    <source>
        <dbReference type="ARBA" id="ARBA00004418"/>
    </source>
</evidence>
<comment type="subcellular location">
    <subcellularLocation>
        <location evidence="1">Periplasm</location>
    </subcellularLocation>
</comment>
<comment type="caution">
    <text evidence="5">The sequence shown here is derived from an EMBL/GenBank/DDBJ whole genome shotgun (WGS) entry which is preliminary data.</text>
</comment>
<dbReference type="PANTHER" id="PTHR30222">
    <property type="entry name" value="SPERMIDINE/PUTRESCINE-BINDING PERIPLASMIC PROTEIN"/>
    <property type="match status" value="1"/>
</dbReference>
<dbReference type="PROSITE" id="PS51257">
    <property type="entry name" value="PROKAR_LIPOPROTEIN"/>
    <property type="match status" value="1"/>
</dbReference>
<dbReference type="InterPro" id="IPR006059">
    <property type="entry name" value="SBP"/>
</dbReference>
<dbReference type="PANTHER" id="PTHR30222:SF17">
    <property type="entry name" value="SPERMIDINE_PUTRESCINE-BINDING PERIPLASMIC PROTEIN"/>
    <property type="match status" value="1"/>
</dbReference>
<organism evidence="5 6">
    <name type="scientific">Peptoniphilus porci</name>
    <dbReference type="NCBI Taxonomy" id="2652280"/>
    <lineage>
        <taxon>Bacteria</taxon>
        <taxon>Bacillati</taxon>
        <taxon>Bacillota</taxon>
        <taxon>Tissierellia</taxon>
        <taxon>Tissierellales</taxon>
        <taxon>Peptoniphilaceae</taxon>
        <taxon>Peptoniphilus</taxon>
    </lineage>
</organism>
<accession>A0A1U7LYD9</accession>
<dbReference type="GO" id="GO:0042597">
    <property type="term" value="C:periplasmic space"/>
    <property type="evidence" value="ECO:0007669"/>
    <property type="project" value="UniProtKB-SubCell"/>
</dbReference>